<name>A0ABY1Q5Z4_9BACT</name>
<proteinExistence type="predicted"/>
<evidence type="ECO:0000313" key="2">
    <source>
        <dbReference type="Proteomes" id="UP001158067"/>
    </source>
</evidence>
<gene>
    <name evidence="1" type="ORF">SAMN06265222_10714</name>
</gene>
<comment type="caution">
    <text evidence="1">The sequence shown here is derived from an EMBL/GenBank/DDBJ whole genome shotgun (WGS) entry which is preliminary data.</text>
</comment>
<evidence type="ECO:0000313" key="1">
    <source>
        <dbReference type="EMBL" id="SMP60891.1"/>
    </source>
</evidence>
<organism evidence="1 2">
    <name type="scientific">Neorhodopirellula lusitana</name>
    <dbReference type="NCBI Taxonomy" id="445327"/>
    <lineage>
        <taxon>Bacteria</taxon>
        <taxon>Pseudomonadati</taxon>
        <taxon>Planctomycetota</taxon>
        <taxon>Planctomycetia</taxon>
        <taxon>Pirellulales</taxon>
        <taxon>Pirellulaceae</taxon>
        <taxon>Neorhodopirellula</taxon>
    </lineage>
</organism>
<dbReference type="RefSeq" id="WP_283433099.1">
    <property type="nucleotide sequence ID" value="NZ_FXUG01000007.1"/>
</dbReference>
<protein>
    <submittedName>
        <fullName evidence="1">Uncharacterized protein</fullName>
    </submittedName>
</protein>
<accession>A0ABY1Q5Z4</accession>
<sequence length="49" mass="5652">MLGYLRFKRCVYERIDLSDVGGRVDEYVSFDVIGVYNDGSLATAAKRWF</sequence>
<keyword evidence="2" id="KW-1185">Reference proteome</keyword>
<reference evidence="1 2" key="1">
    <citation type="submission" date="2017-05" db="EMBL/GenBank/DDBJ databases">
        <authorList>
            <person name="Varghese N."/>
            <person name="Submissions S."/>
        </authorList>
    </citation>
    <scope>NUCLEOTIDE SEQUENCE [LARGE SCALE GENOMIC DNA]</scope>
    <source>
        <strain evidence="1 2">DSM 25457</strain>
    </source>
</reference>
<dbReference type="Proteomes" id="UP001158067">
    <property type="component" value="Unassembled WGS sequence"/>
</dbReference>
<dbReference type="EMBL" id="FXUG01000007">
    <property type="protein sequence ID" value="SMP60891.1"/>
    <property type="molecule type" value="Genomic_DNA"/>
</dbReference>